<dbReference type="Gene3D" id="3.40.50.2300">
    <property type="match status" value="1"/>
</dbReference>
<dbReference type="GO" id="GO:0003677">
    <property type="term" value="F:DNA binding"/>
    <property type="evidence" value="ECO:0007669"/>
    <property type="project" value="UniProtKB-KW"/>
</dbReference>
<keyword evidence="2" id="KW-0805">Transcription regulation</keyword>
<dbReference type="InterPro" id="IPR001789">
    <property type="entry name" value="Sig_transdc_resp-reg_receiver"/>
</dbReference>
<dbReference type="PANTHER" id="PTHR43214">
    <property type="entry name" value="TWO-COMPONENT RESPONSE REGULATOR"/>
    <property type="match status" value="1"/>
</dbReference>
<evidence type="ECO:0000313" key="8">
    <source>
        <dbReference type="EMBL" id="TLG76580.1"/>
    </source>
</evidence>
<dbReference type="RefSeq" id="WP_138190217.1">
    <property type="nucleotide sequence ID" value="NZ_VBWP01000002.1"/>
</dbReference>
<dbReference type="PROSITE" id="PS50043">
    <property type="entry name" value="HTH_LUXR_2"/>
    <property type="match status" value="1"/>
</dbReference>
<dbReference type="InterPro" id="IPR011006">
    <property type="entry name" value="CheY-like_superfamily"/>
</dbReference>
<accession>A0A5R8QFP5</accession>
<reference evidence="8 9" key="1">
    <citation type="submission" date="2019-05" db="EMBL/GenBank/DDBJ databases">
        <title>Culicoidintestinum kansasii gen. nov., sp. nov. from the gastrointestinal tract of the biting midge, Culicoides sonorensis.</title>
        <authorList>
            <person name="Neupane S."/>
            <person name="Ghosh A."/>
            <person name="Gunther S."/>
            <person name="Martin K."/>
            <person name="Zurek L."/>
        </authorList>
    </citation>
    <scope>NUCLEOTIDE SEQUENCE [LARGE SCALE GENOMIC DNA]</scope>
    <source>
        <strain evidence="8 9">CS-1</strain>
    </source>
</reference>
<dbReference type="OrthoDB" id="9779069at2"/>
<dbReference type="PRINTS" id="PR00038">
    <property type="entry name" value="HTHLUXR"/>
</dbReference>
<dbReference type="PANTHER" id="PTHR43214:SF40">
    <property type="entry name" value="TRANSCRIPTIONAL REGULATORY PROTEIN LNRK"/>
    <property type="match status" value="1"/>
</dbReference>
<dbReference type="InterPro" id="IPR000792">
    <property type="entry name" value="Tscrpt_reg_LuxR_C"/>
</dbReference>
<gene>
    <name evidence="8" type="ORF">FEZ08_02885</name>
</gene>
<feature type="modified residue" description="4-aspartylphosphate" evidence="5">
    <location>
        <position position="53"/>
    </location>
</feature>
<dbReference type="SUPFAM" id="SSF52172">
    <property type="entry name" value="CheY-like"/>
    <property type="match status" value="1"/>
</dbReference>
<dbReference type="InterPro" id="IPR058245">
    <property type="entry name" value="NreC/VraR/RcsB-like_REC"/>
</dbReference>
<dbReference type="CDD" id="cd17535">
    <property type="entry name" value="REC_NarL-like"/>
    <property type="match status" value="1"/>
</dbReference>
<dbReference type="SUPFAM" id="SSF46894">
    <property type="entry name" value="C-terminal effector domain of the bipartite response regulators"/>
    <property type="match status" value="1"/>
</dbReference>
<evidence type="ECO:0000259" key="6">
    <source>
        <dbReference type="PROSITE" id="PS50043"/>
    </source>
</evidence>
<keyword evidence="9" id="KW-1185">Reference proteome</keyword>
<evidence type="ECO:0000256" key="2">
    <source>
        <dbReference type="ARBA" id="ARBA00023015"/>
    </source>
</evidence>
<dbReference type="Pfam" id="PF00072">
    <property type="entry name" value="Response_reg"/>
    <property type="match status" value="1"/>
</dbReference>
<dbReference type="CDD" id="cd06170">
    <property type="entry name" value="LuxR_C_like"/>
    <property type="match status" value="1"/>
</dbReference>
<evidence type="ECO:0000256" key="4">
    <source>
        <dbReference type="ARBA" id="ARBA00023163"/>
    </source>
</evidence>
<evidence type="ECO:0000259" key="7">
    <source>
        <dbReference type="PROSITE" id="PS50110"/>
    </source>
</evidence>
<feature type="domain" description="Response regulatory" evidence="7">
    <location>
        <begin position="2"/>
        <end position="118"/>
    </location>
</feature>
<evidence type="ECO:0000256" key="5">
    <source>
        <dbReference type="PROSITE-ProRule" id="PRU00169"/>
    </source>
</evidence>
<evidence type="ECO:0000256" key="3">
    <source>
        <dbReference type="ARBA" id="ARBA00023125"/>
    </source>
</evidence>
<dbReference type="InterPro" id="IPR016032">
    <property type="entry name" value="Sig_transdc_resp-reg_C-effctor"/>
</dbReference>
<dbReference type="Pfam" id="PF00196">
    <property type="entry name" value="GerE"/>
    <property type="match status" value="1"/>
</dbReference>
<protein>
    <submittedName>
        <fullName evidence="8">Response regulator transcription factor</fullName>
    </submittedName>
</protein>
<sequence length="207" mass="23026">MQVILIDDDQFIIDALTLMLKNHDDIEVVGTGNDGAAAIELAATLNPDAILMDVRMPKINGIEATKVITSKNPKQKVLILTTFYDDEYIIQALKSGASGYMLKQSNSELIANNLRAIHRGQMVFGEDIGAKLPSLLNQKPTVNFTQHNLTERELAVLEQISFGHSNKEIAAALFLSEGTVRNYISILLDKLELRDRTQLAIFYLQNQ</sequence>
<dbReference type="FunCoup" id="A0A5R8QFP5">
    <property type="interactions" value="117"/>
</dbReference>
<dbReference type="SMART" id="SM00448">
    <property type="entry name" value="REC"/>
    <property type="match status" value="1"/>
</dbReference>
<dbReference type="GO" id="GO:0006355">
    <property type="term" value="P:regulation of DNA-templated transcription"/>
    <property type="evidence" value="ECO:0007669"/>
    <property type="project" value="InterPro"/>
</dbReference>
<keyword evidence="1 5" id="KW-0597">Phosphoprotein</keyword>
<proteinExistence type="predicted"/>
<dbReference type="PROSITE" id="PS50110">
    <property type="entry name" value="RESPONSE_REGULATORY"/>
    <property type="match status" value="1"/>
</dbReference>
<organism evidence="8 9">
    <name type="scientific">Culicoidibacter larvae</name>
    <dbReference type="NCBI Taxonomy" id="2579976"/>
    <lineage>
        <taxon>Bacteria</taxon>
        <taxon>Bacillati</taxon>
        <taxon>Bacillota</taxon>
        <taxon>Culicoidibacteria</taxon>
        <taxon>Culicoidibacterales</taxon>
        <taxon>Culicoidibacteraceae</taxon>
        <taxon>Culicoidibacter</taxon>
    </lineage>
</organism>
<dbReference type="GO" id="GO:0000160">
    <property type="term" value="P:phosphorelay signal transduction system"/>
    <property type="evidence" value="ECO:0007669"/>
    <property type="project" value="InterPro"/>
</dbReference>
<evidence type="ECO:0000313" key="9">
    <source>
        <dbReference type="Proteomes" id="UP000306912"/>
    </source>
</evidence>
<dbReference type="InterPro" id="IPR039420">
    <property type="entry name" value="WalR-like"/>
</dbReference>
<dbReference type="SMART" id="SM00421">
    <property type="entry name" value="HTH_LUXR"/>
    <property type="match status" value="1"/>
</dbReference>
<keyword evidence="3" id="KW-0238">DNA-binding</keyword>
<name>A0A5R8QFP5_9FIRM</name>
<dbReference type="InParanoid" id="A0A5R8QFP5"/>
<dbReference type="AlphaFoldDB" id="A0A5R8QFP5"/>
<comment type="caution">
    <text evidence="8">The sequence shown here is derived from an EMBL/GenBank/DDBJ whole genome shotgun (WGS) entry which is preliminary data.</text>
</comment>
<evidence type="ECO:0000256" key="1">
    <source>
        <dbReference type="ARBA" id="ARBA00022553"/>
    </source>
</evidence>
<keyword evidence="4" id="KW-0804">Transcription</keyword>
<feature type="domain" description="HTH luxR-type" evidence="6">
    <location>
        <begin position="142"/>
        <end position="207"/>
    </location>
</feature>
<dbReference type="EMBL" id="VBWP01000002">
    <property type="protein sequence ID" value="TLG76580.1"/>
    <property type="molecule type" value="Genomic_DNA"/>
</dbReference>
<dbReference type="Proteomes" id="UP000306912">
    <property type="component" value="Unassembled WGS sequence"/>
</dbReference>